<keyword evidence="4" id="KW-0597">Phosphoprotein</keyword>
<organism evidence="7 8">
    <name type="scientific">Tumebacillus avium</name>
    <dbReference type="NCBI Taxonomy" id="1903704"/>
    <lineage>
        <taxon>Bacteria</taxon>
        <taxon>Bacillati</taxon>
        <taxon>Bacillota</taxon>
        <taxon>Bacilli</taxon>
        <taxon>Bacillales</taxon>
        <taxon>Alicyclobacillaceae</taxon>
        <taxon>Tumebacillus</taxon>
    </lineage>
</organism>
<evidence type="ECO:0000256" key="3">
    <source>
        <dbReference type="ARBA" id="ARBA00022450"/>
    </source>
</evidence>
<dbReference type="Proteomes" id="UP000195437">
    <property type="component" value="Chromosome"/>
</dbReference>
<dbReference type="FunFam" id="2.30.38.10:FF:000001">
    <property type="entry name" value="Non-ribosomal peptide synthetase PvdI"/>
    <property type="match status" value="2"/>
</dbReference>
<keyword evidence="5" id="KW-0045">Antibiotic biosynthesis</keyword>
<evidence type="ECO:0000313" key="8">
    <source>
        <dbReference type="Proteomes" id="UP000195437"/>
    </source>
</evidence>
<dbReference type="Gene3D" id="3.30.300.30">
    <property type="match status" value="2"/>
</dbReference>
<dbReference type="FunFam" id="3.40.50.12780:FF:000012">
    <property type="entry name" value="Non-ribosomal peptide synthetase"/>
    <property type="match status" value="2"/>
</dbReference>
<dbReference type="CDD" id="cd17651">
    <property type="entry name" value="A_NRPS_VisG_like"/>
    <property type="match status" value="1"/>
</dbReference>
<comment type="similarity">
    <text evidence="2">Belongs to the ATP-dependent AMP-binding enzyme family.</text>
</comment>
<dbReference type="SUPFAM" id="SSF52777">
    <property type="entry name" value="CoA-dependent acyltransferases"/>
    <property type="match status" value="5"/>
</dbReference>
<dbReference type="PANTHER" id="PTHR45527:SF1">
    <property type="entry name" value="FATTY ACID SYNTHASE"/>
    <property type="match status" value="1"/>
</dbReference>
<dbReference type="OrthoDB" id="9765680at2"/>
<dbReference type="InterPro" id="IPR006162">
    <property type="entry name" value="Ppantetheine_attach_site"/>
</dbReference>
<dbReference type="GO" id="GO:0043041">
    <property type="term" value="P:amino acid activation for nonribosomal peptide biosynthetic process"/>
    <property type="evidence" value="ECO:0007669"/>
    <property type="project" value="TreeGrafter"/>
</dbReference>
<dbReference type="NCBIfam" id="TIGR01733">
    <property type="entry name" value="AA-adenyl-dom"/>
    <property type="match status" value="2"/>
</dbReference>
<dbReference type="PROSITE" id="PS00012">
    <property type="entry name" value="PHOSPHOPANTETHEINE"/>
    <property type="match status" value="2"/>
</dbReference>
<keyword evidence="3" id="KW-0596">Phosphopantetheine</keyword>
<evidence type="ECO:0000259" key="6">
    <source>
        <dbReference type="PROSITE" id="PS50075"/>
    </source>
</evidence>
<dbReference type="GO" id="GO:0017000">
    <property type="term" value="P:antibiotic biosynthetic process"/>
    <property type="evidence" value="ECO:0007669"/>
    <property type="project" value="UniProtKB-KW"/>
</dbReference>
<dbReference type="Pfam" id="PF00550">
    <property type="entry name" value="PP-binding"/>
    <property type="match status" value="2"/>
</dbReference>
<dbReference type="InterPro" id="IPR009081">
    <property type="entry name" value="PP-bd_ACP"/>
</dbReference>
<evidence type="ECO:0000256" key="2">
    <source>
        <dbReference type="ARBA" id="ARBA00006432"/>
    </source>
</evidence>
<dbReference type="PROSITE" id="PS00455">
    <property type="entry name" value="AMP_BINDING"/>
    <property type="match status" value="2"/>
</dbReference>
<accession>A0A1Y0IQL3</accession>
<evidence type="ECO:0000256" key="4">
    <source>
        <dbReference type="ARBA" id="ARBA00022553"/>
    </source>
</evidence>
<dbReference type="CDD" id="cd05930">
    <property type="entry name" value="A_NRPS"/>
    <property type="match status" value="1"/>
</dbReference>
<dbReference type="Gene3D" id="2.30.38.10">
    <property type="entry name" value="Luciferase, Domain 3"/>
    <property type="match status" value="2"/>
</dbReference>
<gene>
    <name evidence="7" type="ORF">CBW65_18855</name>
</gene>
<keyword evidence="8" id="KW-1185">Reference proteome</keyword>
<dbReference type="FunFam" id="1.10.1200.10:FF:000005">
    <property type="entry name" value="Nonribosomal peptide synthetase 1"/>
    <property type="match status" value="2"/>
</dbReference>
<dbReference type="SUPFAM" id="SSF47336">
    <property type="entry name" value="ACP-like"/>
    <property type="match status" value="2"/>
</dbReference>
<dbReference type="Gene3D" id="3.30.559.10">
    <property type="entry name" value="Chloramphenicol acetyltransferase-like domain"/>
    <property type="match status" value="2"/>
</dbReference>
<feature type="domain" description="Carrier" evidence="6">
    <location>
        <begin position="1765"/>
        <end position="1840"/>
    </location>
</feature>
<dbReference type="PROSITE" id="PS50075">
    <property type="entry name" value="CARRIER"/>
    <property type="match status" value="2"/>
</dbReference>
<dbReference type="Pfam" id="PF00501">
    <property type="entry name" value="AMP-binding"/>
    <property type="match status" value="2"/>
</dbReference>
<dbReference type="NCBIfam" id="NF003417">
    <property type="entry name" value="PRK04813.1"/>
    <property type="match status" value="2"/>
</dbReference>
<dbReference type="InterPro" id="IPR023213">
    <property type="entry name" value="CAT-like_dom_sf"/>
</dbReference>
<dbReference type="GO" id="GO:0031177">
    <property type="term" value="F:phosphopantetheine binding"/>
    <property type="evidence" value="ECO:0007669"/>
    <property type="project" value="InterPro"/>
</dbReference>
<evidence type="ECO:0000256" key="1">
    <source>
        <dbReference type="ARBA" id="ARBA00001957"/>
    </source>
</evidence>
<dbReference type="InterPro" id="IPR020806">
    <property type="entry name" value="PKS_PP-bd"/>
</dbReference>
<reference evidence="8" key="1">
    <citation type="submission" date="2017-05" db="EMBL/GenBank/DDBJ databases">
        <authorList>
            <person name="Sung H."/>
        </authorList>
    </citation>
    <scope>NUCLEOTIDE SEQUENCE [LARGE SCALE GENOMIC DNA]</scope>
    <source>
        <strain evidence="8">AR23208</strain>
    </source>
</reference>
<dbReference type="SUPFAM" id="SSF56801">
    <property type="entry name" value="Acetyl-CoA synthetase-like"/>
    <property type="match status" value="2"/>
</dbReference>
<dbReference type="EMBL" id="CP021434">
    <property type="protein sequence ID" value="ARU62801.1"/>
    <property type="molecule type" value="Genomic_DNA"/>
</dbReference>
<protein>
    <recommendedName>
        <fullName evidence="6">Carrier domain-containing protein</fullName>
    </recommendedName>
</protein>
<dbReference type="Pfam" id="PF13193">
    <property type="entry name" value="AMP-binding_C"/>
    <property type="match status" value="2"/>
</dbReference>
<dbReference type="GO" id="GO:0003824">
    <property type="term" value="F:catalytic activity"/>
    <property type="evidence" value="ECO:0007669"/>
    <property type="project" value="InterPro"/>
</dbReference>
<comment type="cofactor">
    <cofactor evidence="1">
        <name>pantetheine 4'-phosphate</name>
        <dbReference type="ChEBI" id="CHEBI:47942"/>
    </cofactor>
</comment>
<dbReference type="Gene3D" id="1.10.1200.10">
    <property type="entry name" value="ACP-like"/>
    <property type="match status" value="2"/>
</dbReference>
<dbReference type="FunFam" id="3.30.300.30:FF:000010">
    <property type="entry name" value="Enterobactin synthetase component F"/>
    <property type="match status" value="2"/>
</dbReference>
<dbReference type="InterPro" id="IPR025110">
    <property type="entry name" value="AMP-bd_C"/>
</dbReference>
<dbReference type="Gene3D" id="3.30.559.30">
    <property type="entry name" value="Nonribosomal peptide synthetase, condensation domain"/>
    <property type="match status" value="3"/>
</dbReference>
<dbReference type="GO" id="GO:0008610">
    <property type="term" value="P:lipid biosynthetic process"/>
    <property type="evidence" value="ECO:0007669"/>
    <property type="project" value="UniProtKB-ARBA"/>
</dbReference>
<dbReference type="KEGG" id="tum:CBW65_18855"/>
<dbReference type="FunFam" id="3.30.559.10:FF:000012">
    <property type="entry name" value="Non-ribosomal peptide synthetase"/>
    <property type="match status" value="2"/>
</dbReference>
<dbReference type="SMART" id="SM00823">
    <property type="entry name" value="PKS_PP"/>
    <property type="match status" value="2"/>
</dbReference>
<dbReference type="InterPro" id="IPR020845">
    <property type="entry name" value="AMP-binding_CS"/>
</dbReference>
<dbReference type="CDD" id="cd19531">
    <property type="entry name" value="LCL_NRPS-like"/>
    <property type="match status" value="2"/>
</dbReference>
<dbReference type="Gene3D" id="3.40.50.980">
    <property type="match status" value="4"/>
</dbReference>
<evidence type="ECO:0000313" key="7">
    <source>
        <dbReference type="EMBL" id="ARU62801.1"/>
    </source>
</evidence>
<dbReference type="Pfam" id="PF00668">
    <property type="entry name" value="Condensation"/>
    <property type="match status" value="2"/>
</dbReference>
<dbReference type="FunFam" id="3.40.50.980:FF:000001">
    <property type="entry name" value="Non-ribosomal peptide synthetase"/>
    <property type="match status" value="2"/>
</dbReference>
<proteinExistence type="inferred from homology"/>
<name>A0A1Y0IQL3_9BACL</name>
<dbReference type="InterPro" id="IPR036736">
    <property type="entry name" value="ACP-like_sf"/>
</dbReference>
<dbReference type="PANTHER" id="PTHR45527">
    <property type="entry name" value="NONRIBOSOMAL PEPTIDE SYNTHETASE"/>
    <property type="match status" value="1"/>
</dbReference>
<dbReference type="RefSeq" id="WP_087458151.1">
    <property type="nucleotide sequence ID" value="NZ_CP021434.1"/>
</dbReference>
<dbReference type="InterPro" id="IPR010071">
    <property type="entry name" value="AA_adenyl_dom"/>
</dbReference>
<dbReference type="GO" id="GO:0005829">
    <property type="term" value="C:cytosol"/>
    <property type="evidence" value="ECO:0007669"/>
    <property type="project" value="TreeGrafter"/>
</dbReference>
<dbReference type="GO" id="GO:0044550">
    <property type="term" value="P:secondary metabolite biosynthetic process"/>
    <property type="evidence" value="ECO:0007669"/>
    <property type="project" value="UniProtKB-ARBA"/>
</dbReference>
<dbReference type="InterPro" id="IPR000873">
    <property type="entry name" value="AMP-dep_synth/lig_dom"/>
</dbReference>
<evidence type="ECO:0000256" key="5">
    <source>
        <dbReference type="ARBA" id="ARBA00023194"/>
    </source>
</evidence>
<sequence length="2309" mass="254706">MLQLPTVRIRAANLYAGKTHTIQISDELCAHLQGQEGAAHMAIFLHRYSGEEQIAVSWQGELLSWQITGEMTVSDVSGTARRADAASGEPVQVLFSVQEHGTDSNSADSAAADLAFHIAKGTLRLTYNAAKLAESAAASMARHFVTLVQAAIADPQLQVKDLPLLGADEQQQLLSAWNDTALTVPPLCNLHELFAEQAATTPDATAVVCGGESLTFAALNAKANRLAHRLQRLGIGPEQTVGLCMETGLDLITALLAVWKAGGAYVPVDPAYPKDRKAFVLSDASVTVLLTQSSLKGALPEHEATELHLDRLWDELAAESVENPLCAAQPHHLAYIIYTSGSTGRPKGVEIEQAALFHHLHAIKHAVYGNHPARPMQVALNSSVAFDASLAQIEMILQGHTLHLLPDEVRHDPQQLVAYVRQEGIDVLDGTPSQIRLLLNAGLLEKGQGAPSIMLVGGEAMDEAMWAAFADAPETVCYNVYGPTENTVDALFCRVSHDHAEPTLGRPIPNVQAYILDPYLNPVPVGVPGELHIGGKSLARGYLNRPELTAEKFIPHPFPAEEGARLYKTGDLACFREDGTIDFLGRIDDQVKLNGFRIELSEIEAVTAQHPSVRDAVVLVREDEPGLKRLVAYVTTDGRALTGRELKAYLRDLLPKYMVPSALVVLDALPLTVNGKLDKKALPAPDLALLADEEYIAPRNGVEELTAEIFGSLLGLGQVGIHDDFFDLGGNSLSAAQVVSRLRNAFGVELSVRTLFEAPSVAQLAEKVQRERSESSDLHLPPITRSERAAQLPLSFAQQRMWFIDQLEQNSALYNIPTAMRLTGPLDEAILKQSVDQIVERHEGLRTTFGYAGEQPVQVILSAPPEGIFSVTDLSGWADDREAEALRVIQAAVEAPFDLQKGPLLRVVLVRLSDGEHVLLVNIHHSVADGWSLGVFTEELAAFYKALATGGEANLPELPVQYADYALWQREWLQGKVLDAQIGYWKQQLDGAPPVFQMPTDRPRPAVQSYRGATEYFTIPLAVAEQLKLLSKREGVSLYMTLLAAFHALLFRYSGQDDISVGSPVAGRHRGEIEELIGFFVNTLVMRTQLSGDMTFADLLHQVREVTLNAFAHQDVPFDKLVEELAPERDLSYSPLFQVLFVLQNAKYETVQFPGLATEEFFVDSGTAKFDLTLQMQEEAHGLVASLEYSTDLFDAATIKRMVVHFQNLFAAIVAAPQEKIGKLPMLTPAEEHQLLVEWNDTAMPYPQDKCIHQLFEEFAAKTPEKIALVFRDQELTYRELNERSNQLAHHLQKLGVGAETIVGICLERSIEMVIGLLGILKAGGAFVALDPAYPQDRLALIMEDTAIPFVVTQSTVQDVLPPHEGRLILLDGDRALLDAEPTSNPDSGVGPDNLIYLIYTSGSTGRPKAIAMRHQPLTNMTWWQIGTFAYTGPARVLQFASLNFDVSYQELFTTFYLGGTVIIPDEETRRDSHQLLNLIVERKIERIFLPFILLTQLAEVGESGGPLPQHLREIITAGEQLQMTAHIVSWLRKLGCPLHNQYGPSEAHVVTYITLTGDPGTWPALPPVGKPLGNTQIYVLDPYMRPVPIGVSGEVYVGGDCLARGYLNREELTAEKFIPDPFSQRPGARLYQTGDIARWLSDGNLEYMGRADDQVKIRGFRVEPGEITAVLGKHPALKEVAVLAREDQPGHKRLVAYVVPQEPDVAPTVADMSAYILETLPKHMVPSAFVVMDKLPLTHNGKLERKALPVPEQVRSGLDADYKAPRTPVEEIVAGSWAQVLGYEQVGIDDNFFELGGHSLLATQVVTRMRNAFKIELPVRTIFQAPTVALLAEKIEEIAHGGEKELPPLTKISRAGDLALSYAQQRLWFFDQLSDEGALYNVPTLLKLSGTLNVEALQGSLNEIVKRHDALRTTFHEKDGEPMQVIQPPHEVPFVVEDLTHGGSRAEEEALQLAKGAASQPFDLAHGPVLRVHVYRTGEREHLMLLNMHHIVSDGWSIGVFLQELAALYEAFLQGKASPLPELALQYVDFAAWQRNWLQGEVLEEQLAFWRKQLHGPLPVLELPTDFPRGASPTYHGLTSSLVLPEELHQGLNELAKREGLSLYMLLLAAYKTLLHRLTGQHDLLVGSPIANRNRAEIEGMIGFFVNTLVVRTNLADNPRFADVAQSVRDTALEAYAYQDVPFDKLVELHPDRDPRFSPLFQTMFVLQNTPSQVTELPELTMSRLTLDNDVAKFDLTLYMEEKADGLTAELEYNTDLFAEGTITRLLKQWHTLLQSIVEDPNQRILALPLTAGDDVGLDEEELDELFI</sequence>
<feature type="domain" description="Carrier" evidence="6">
    <location>
        <begin position="697"/>
        <end position="772"/>
    </location>
</feature>
<dbReference type="InterPro" id="IPR045851">
    <property type="entry name" value="AMP-bd_C_sf"/>
</dbReference>
<dbReference type="InterPro" id="IPR001242">
    <property type="entry name" value="Condensation_dom"/>
</dbReference>